<accession>A0A8H7D2Q4</accession>
<feature type="compositionally biased region" description="Basic residues" evidence="1">
    <location>
        <begin position="194"/>
        <end position="204"/>
    </location>
</feature>
<dbReference type="EMBL" id="JACAZH010000009">
    <property type="protein sequence ID" value="KAF7359320.1"/>
    <property type="molecule type" value="Genomic_DNA"/>
</dbReference>
<sequence>MERGTLHDAPNDDITLEDAIHIVFVHLRNIYGADTLRMTITDLPACLDASSVEELRHASQNLLEEKRDRVLACGECLWFTIQELRRDYRANDEQIGDEVRWIHGLLPLRFTKPAPVLFEPCTGVGSSSDEYLNDPIPIDTLERDWKEDKTKGYQYSRSGKKHWRDQQVEPTVKKKPGRKPGGKSGKQAADKGQGKKGRRGKKKHSESDEEDDDHEKEAEGIESEEESDAVETDCEQHTKRGKKTAAGEKSAAGKKTTGGSEDDH</sequence>
<gene>
    <name evidence="2" type="ORF">MSAN_01274400</name>
</gene>
<dbReference type="AlphaFoldDB" id="A0A8H7D2Q4"/>
<feature type="region of interest" description="Disordered" evidence="1">
    <location>
        <begin position="149"/>
        <end position="264"/>
    </location>
</feature>
<evidence type="ECO:0000256" key="1">
    <source>
        <dbReference type="SAM" id="MobiDB-lite"/>
    </source>
</evidence>
<organism evidence="2 3">
    <name type="scientific">Mycena sanguinolenta</name>
    <dbReference type="NCBI Taxonomy" id="230812"/>
    <lineage>
        <taxon>Eukaryota</taxon>
        <taxon>Fungi</taxon>
        <taxon>Dikarya</taxon>
        <taxon>Basidiomycota</taxon>
        <taxon>Agaricomycotina</taxon>
        <taxon>Agaricomycetes</taxon>
        <taxon>Agaricomycetidae</taxon>
        <taxon>Agaricales</taxon>
        <taxon>Marasmiineae</taxon>
        <taxon>Mycenaceae</taxon>
        <taxon>Mycena</taxon>
    </lineage>
</organism>
<feature type="compositionally biased region" description="Acidic residues" evidence="1">
    <location>
        <begin position="207"/>
        <end position="233"/>
    </location>
</feature>
<protein>
    <submittedName>
        <fullName evidence="2">Uncharacterized protein</fullName>
    </submittedName>
</protein>
<evidence type="ECO:0000313" key="2">
    <source>
        <dbReference type="EMBL" id="KAF7359320.1"/>
    </source>
</evidence>
<evidence type="ECO:0000313" key="3">
    <source>
        <dbReference type="Proteomes" id="UP000623467"/>
    </source>
</evidence>
<keyword evidence="3" id="KW-1185">Reference proteome</keyword>
<reference evidence="2" key="1">
    <citation type="submission" date="2020-05" db="EMBL/GenBank/DDBJ databases">
        <title>Mycena genomes resolve the evolution of fungal bioluminescence.</title>
        <authorList>
            <person name="Tsai I.J."/>
        </authorList>
    </citation>
    <scope>NUCLEOTIDE SEQUENCE</scope>
    <source>
        <strain evidence="2">160909Yilan</strain>
    </source>
</reference>
<dbReference type="Proteomes" id="UP000623467">
    <property type="component" value="Unassembled WGS sequence"/>
</dbReference>
<comment type="caution">
    <text evidence="2">The sequence shown here is derived from an EMBL/GenBank/DDBJ whole genome shotgun (WGS) entry which is preliminary data.</text>
</comment>
<name>A0A8H7D2Q4_9AGAR</name>
<proteinExistence type="predicted"/>